<dbReference type="AlphaFoldDB" id="A0A395NBJ9"/>
<dbReference type="Proteomes" id="UP000266272">
    <property type="component" value="Unassembled WGS sequence"/>
</dbReference>
<sequence length="109" mass="11256">MGRDHADGRLFSRRAGLAVARVPEKTGPPKRHNAQSLLGSMASLAKWRLCSAAHPSALLAANPTSIVVASPSPLPNNSQPVAAAAIALAALNLRIPTASSVIVARPPQR</sequence>
<keyword evidence="2" id="KW-1185">Reference proteome</keyword>
<comment type="caution">
    <text evidence="1">The sequence shown here is derived from an EMBL/GenBank/DDBJ whole genome shotgun (WGS) entry which is preliminary data.</text>
</comment>
<evidence type="ECO:0000313" key="2">
    <source>
        <dbReference type="Proteomes" id="UP000266272"/>
    </source>
</evidence>
<evidence type="ECO:0000313" key="1">
    <source>
        <dbReference type="EMBL" id="RFU73083.1"/>
    </source>
</evidence>
<gene>
    <name evidence="1" type="ORF">TARUN_9175</name>
</gene>
<proteinExistence type="predicted"/>
<accession>A0A395NBJ9</accession>
<protein>
    <submittedName>
        <fullName evidence="1">Uncharacterized protein</fullName>
    </submittedName>
</protein>
<name>A0A395NBJ9_TRIAR</name>
<reference evidence="1 2" key="1">
    <citation type="journal article" date="2018" name="PLoS Pathog.">
        <title>Evolution of structural diversity of trichothecenes, a family of toxins produced by plant pathogenic and entomopathogenic fungi.</title>
        <authorList>
            <person name="Proctor R.H."/>
            <person name="McCormick S.P."/>
            <person name="Kim H.S."/>
            <person name="Cardoza R.E."/>
            <person name="Stanley A.M."/>
            <person name="Lindo L."/>
            <person name="Kelly A."/>
            <person name="Brown D.W."/>
            <person name="Lee T."/>
            <person name="Vaughan M.M."/>
            <person name="Alexander N.J."/>
            <person name="Busman M."/>
            <person name="Gutierrez S."/>
        </authorList>
    </citation>
    <scope>NUCLEOTIDE SEQUENCE [LARGE SCALE GENOMIC DNA]</scope>
    <source>
        <strain evidence="1 2">IBT 40837</strain>
    </source>
</reference>
<dbReference type="EMBL" id="PXOA01000705">
    <property type="protein sequence ID" value="RFU73083.1"/>
    <property type="molecule type" value="Genomic_DNA"/>
</dbReference>
<organism evidence="1 2">
    <name type="scientific">Trichoderma arundinaceum</name>
    <dbReference type="NCBI Taxonomy" id="490622"/>
    <lineage>
        <taxon>Eukaryota</taxon>
        <taxon>Fungi</taxon>
        <taxon>Dikarya</taxon>
        <taxon>Ascomycota</taxon>
        <taxon>Pezizomycotina</taxon>
        <taxon>Sordariomycetes</taxon>
        <taxon>Hypocreomycetidae</taxon>
        <taxon>Hypocreales</taxon>
        <taxon>Hypocreaceae</taxon>
        <taxon>Trichoderma</taxon>
    </lineage>
</organism>